<evidence type="ECO:0000313" key="1">
    <source>
        <dbReference type="EMBL" id="CAH1959054.1"/>
    </source>
</evidence>
<evidence type="ECO:0000313" key="2">
    <source>
        <dbReference type="Proteomes" id="UP001152888"/>
    </source>
</evidence>
<comment type="caution">
    <text evidence="1">The sequence shown here is derived from an EMBL/GenBank/DDBJ whole genome shotgun (WGS) entry which is preliminary data.</text>
</comment>
<organism evidence="1 2">
    <name type="scientific">Acanthoscelides obtectus</name>
    <name type="common">Bean weevil</name>
    <name type="synonym">Bruchus obtectus</name>
    <dbReference type="NCBI Taxonomy" id="200917"/>
    <lineage>
        <taxon>Eukaryota</taxon>
        <taxon>Metazoa</taxon>
        <taxon>Ecdysozoa</taxon>
        <taxon>Arthropoda</taxon>
        <taxon>Hexapoda</taxon>
        <taxon>Insecta</taxon>
        <taxon>Pterygota</taxon>
        <taxon>Neoptera</taxon>
        <taxon>Endopterygota</taxon>
        <taxon>Coleoptera</taxon>
        <taxon>Polyphaga</taxon>
        <taxon>Cucujiformia</taxon>
        <taxon>Chrysomeloidea</taxon>
        <taxon>Chrysomelidae</taxon>
        <taxon>Bruchinae</taxon>
        <taxon>Bruchini</taxon>
        <taxon>Acanthoscelides</taxon>
    </lineage>
</organism>
<gene>
    <name evidence="1" type="ORF">ACAOBT_LOCUS2993</name>
</gene>
<proteinExistence type="predicted"/>
<sequence length="72" mass="8031">MNRQTLSQMKLLLDKTMNGMERNDDTSLLVPPFKYCDTVVALLGSREQYYIRCSASGAGKLKARFDSGSPVL</sequence>
<protein>
    <submittedName>
        <fullName evidence="1">Uncharacterized protein</fullName>
    </submittedName>
</protein>
<accession>A0A9P0JTY5</accession>
<keyword evidence="2" id="KW-1185">Reference proteome</keyword>
<reference evidence="1" key="1">
    <citation type="submission" date="2022-03" db="EMBL/GenBank/DDBJ databases">
        <authorList>
            <person name="Sayadi A."/>
        </authorList>
    </citation>
    <scope>NUCLEOTIDE SEQUENCE</scope>
</reference>
<name>A0A9P0JTY5_ACAOB</name>
<dbReference type="AlphaFoldDB" id="A0A9P0JTY5"/>
<dbReference type="EMBL" id="CAKOFQ010006680">
    <property type="protein sequence ID" value="CAH1959054.1"/>
    <property type="molecule type" value="Genomic_DNA"/>
</dbReference>
<dbReference type="Proteomes" id="UP001152888">
    <property type="component" value="Unassembled WGS sequence"/>
</dbReference>